<feature type="repeat" description="ANK" evidence="3">
    <location>
        <begin position="989"/>
        <end position="1021"/>
    </location>
</feature>
<dbReference type="Gene3D" id="1.25.40.20">
    <property type="entry name" value="Ankyrin repeat-containing domain"/>
    <property type="match status" value="7"/>
</dbReference>
<dbReference type="InterPro" id="IPR027417">
    <property type="entry name" value="P-loop_NTPase"/>
</dbReference>
<keyword evidence="4" id="KW-0175">Coiled coil</keyword>
<feature type="repeat" description="ANK" evidence="3">
    <location>
        <begin position="706"/>
        <end position="738"/>
    </location>
</feature>
<dbReference type="Pfam" id="PF12796">
    <property type="entry name" value="Ank_2"/>
    <property type="match status" value="4"/>
</dbReference>
<gene>
    <name evidence="8" type="ORF">QBC34DRAFT_402074</name>
</gene>
<evidence type="ECO:0008006" key="10">
    <source>
        <dbReference type="Google" id="ProtNLM"/>
    </source>
</evidence>
<evidence type="ECO:0000313" key="9">
    <source>
        <dbReference type="Proteomes" id="UP001321760"/>
    </source>
</evidence>
<keyword evidence="1" id="KW-0677">Repeat</keyword>
<evidence type="ECO:0000256" key="3">
    <source>
        <dbReference type="PROSITE-ProRule" id="PRU00023"/>
    </source>
</evidence>
<evidence type="ECO:0000259" key="6">
    <source>
        <dbReference type="Pfam" id="PF17111"/>
    </source>
</evidence>
<feature type="repeat" description="ANK" evidence="3">
    <location>
        <begin position="1969"/>
        <end position="2001"/>
    </location>
</feature>
<organism evidence="8 9">
    <name type="scientific">Podospora aff. communis PSN243</name>
    <dbReference type="NCBI Taxonomy" id="3040156"/>
    <lineage>
        <taxon>Eukaryota</taxon>
        <taxon>Fungi</taxon>
        <taxon>Dikarya</taxon>
        <taxon>Ascomycota</taxon>
        <taxon>Pezizomycotina</taxon>
        <taxon>Sordariomycetes</taxon>
        <taxon>Sordariomycetidae</taxon>
        <taxon>Sordariales</taxon>
        <taxon>Podosporaceae</taxon>
        <taxon>Podospora</taxon>
    </lineage>
</organism>
<dbReference type="PANTHER" id="PTHR24198">
    <property type="entry name" value="ANKYRIN REPEAT AND PROTEIN KINASE DOMAIN-CONTAINING PROTEIN"/>
    <property type="match status" value="1"/>
</dbReference>
<evidence type="ECO:0000256" key="2">
    <source>
        <dbReference type="ARBA" id="ARBA00023043"/>
    </source>
</evidence>
<evidence type="ECO:0000313" key="8">
    <source>
        <dbReference type="EMBL" id="KAK4451057.1"/>
    </source>
</evidence>
<feature type="repeat" description="ANK" evidence="3">
    <location>
        <begin position="1452"/>
        <end position="1484"/>
    </location>
</feature>
<feature type="coiled-coil region" evidence="4">
    <location>
        <begin position="105"/>
        <end position="132"/>
    </location>
</feature>
<dbReference type="InterPro" id="IPR002110">
    <property type="entry name" value="Ankyrin_rpt"/>
</dbReference>
<protein>
    <recommendedName>
        <fullName evidence="10">Ankyrin</fullName>
    </recommendedName>
</protein>
<dbReference type="SUPFAM" id="SSF48403">
    <property type="entry name" value="Ankyrin repeat"/>
    <property type="match status" value="3"/>
</dbReference>
<dbReference type="EMBL" id="MU865930">
    <property type="protein sequence ID" value="KAK4451057.1"/>
    <property type="molecule type" value="Genomic_DNA"/>
</dbReference>
<feature type="compositionally biased region" description="Acidic residues" evidence="5">
    <location>
        <begin position="2365"/>
        <end position="2375"/>
    </location>
</feature>
<feature type="repeat" description="ANK" evidence="3">
    <location>
        <begin position="2111"/>
        <end position="2143"/>
    </location>
</feature>
<evidence type="ECO:0000256" key="1">
    <source>
        <dbReference type="ARBA" id="ARBA00022737"/>
    </source>
</evidence>
<dbReference type="PANTHER" id="PTHR24198:SF165">
    <property type="entry name" value="ANKYRIN REPEAT-CONTAINING PROTEIN-RELATED"/>
    <property type="match status" value="1"/>
</dbReference>
<dbReference type="Pfam" id="PF24883">
    <property type="entry name" value="NPHP3_N"/>
    <property type="match status" value="1"/>
</dbReference>
<keyword evidence="9" id="KW-1185">Reference proteome</keyword>
<dbReference type="PROSITE" id="PS50088">
    <property type="entry name" value="ANK_REPEAT"/>
    <property type="match status" value="8"/>
</dbReference>
<feature type="repeat" description="ANK" evidence="3">
    <location>
        <begin position="1585"/>
        <end position="1618"/>
    </location>
</feature>
<proteinExistence type="predicted"/>
<feature type="repeat" description="ANK" evidence="3">
    <location>
        <begin position="1902"/>
        <end position="1934"/>
    </location>
</feature>
<dbReference type="Pfam" id="PF17111">
    <property type="entry name" value="PigL_N"/>
    <property type="match status" value="1"/>
</dbReference>
<keyword evidence="2 3" id="KW-0040">ANK repeat</keyword>
<feature type="repeat" description="ANK" evidence="3">
    <location>
        <begin position="1936"/>
        <end position="1968"/>
    </location>
</feature>
<accession>A0AAV9GUG7</accession>
<dbReference type="Pfam" id="PF00023">
    <property type="entry name" value="Ank"/>
    <property type="match status" value="2"/>
</dbReference>
<dbReference type="InterPro" id="IPR056884">
    <property type="entry name" value="NPHP3-like_N"/>
</dbReference>
<dbReference type="SUPFAM" id="SSF52540">
    <property type="entry name" value="P-loop containing nucleoside triphosphate hydrolases"/>
    <property type="match status" value="1"/>
</dbReference>
<comment type="caution">
    <text evidence="8">The sequence shown here is derived from an EMBL/GenBank/DDBJ whole genome shotgun (WGS) entry which is preliminary data.</text>
</comment>
<feature type="compositionally biased region" description="Basic and acidic residues" evidence="5">
    <location>
        <begin position="2311"/>
        <end position="2325"/>
    </location>
</feature>
<feature type="domain" description="Nephrocystin 3-like N-terminal" evidence="7">
    <location>
        <begin position="209"/>
        <end position="376"/>
    </location>
</feature>
<reference evidence="8" key="1">
    <citation type="journal article" date="2023" name="Mol. Phylogenet. Evol.">
        <title>Genome-scale phylogeny and comparative genomics of the fungal order Sordariales.</title>
        <authorList>
            <person name="Hensen N."/>
            <person name="Bonometti L."/>
            <person name="Westerberg I."/>
            <person name="Brannstrom I.O."/>
            <person name="Guillou S."/>
            <person name="Cros-Aarteil S."/>
            <person name="Calhoun S."/>
            <person name="Haridas S."/>
            <person name="Kuo A."/>
            <person name="Mondo S."/>
            <person name="Pangilinan J."/>
            <person name="Riley R."/>
            <person name="LaButti K."/>
            <person name="Andreopoulos B."/>
            <person name="Lipzen A."/>
            <person name="Chen C."/>
            <person name="Yan M."/>
            <person name="Daum C."/>
            <person name="Ng V."/>
            <person name="Clum A."/>
            <person name="Steindorff A."/>
            <person name="Ohm R.A."/>
            <person name="Martin F."/>
            <person name="Silar P."/>
            <person name="Natvig D.O."/>
            <person name="Lalanne C."/>
            <person name="Gautier V."/>
            <person name="Ament-Velasquez S.L."/>
            <person name="Kruys A."/>
            <person name="Hutchinson M.I."/>
            <person name="Powell A.J."/>
            <person name="Barry K."/>
            <person name="Miller A.N."/>
            <person name="Grigoriev I.V."/>
            <person name="Debuchy R."/>
            <person name="Gladieux P."/>
            <person name="Hiltunen Thoren M."/>
            <person name="Johannesson H."/>
        </authorList>
    </citation>
    <scope>NUCLEOTIDE SEQUENCE</scope>
    <source>
        <strain evidence="8">PSN243</strain>
    </source>
</reference>
<dbReference type="InterPro" id="IPR036770">
    <property type="entry name" value="Ankyrin_rpt-contain_sf"/>
</dbReference>
<dbReference type="SMART" id="SM00248">
    <property type="entry name" value="ANK"/>
    <property type="match status" value="17"/>
</dbReference>
<evidence type="ECO:0000259" key="7">
    <source>
        <dbReference type="Pfam" id="PF24883"/>
    </source>
</evidence>
<dbReference type="InterPro" id="IPR031348">
    <property type="entry name" value="PigL_N"/>
</dbReference>
<feature type="domain" description="Azaphilone pigments biosynthesis cluster protein L N-terminal" evidence="6">
    <location>
        <begin position="1"/>
        <end position="144"/>
    </location>
</feature>
<dbReference type="PROSITE" id="PS50297">
    <property type="entry name" value="ANK_REP_REGION"/>
    <property type="match status" value="6"/>
</dbReference>
<evidence type="ECO:0000256" key="4">
    <source>
        <dbReference type="SAM" id="Coils"/>
    </source>
</evidence>
<sequence>MDPLSITASIAGIGQLASTVFHGLNRFIKETKGAQARVAELARETRNLGGLLHNLTLLQESLHDSGPAVGLSLQAYHLDACRQTLLKIKGRVTDLERRFGGGGKLDRLRTSVQFSKEEMDELLADMARHKATLEVALSADTMTKLLEALSGQKEIRDGIASVMETIQKRNDAEMELRKGERKNVIEFFAGATNPRSSLGASLSLRHPMTGLWLLGDPQYMEWRTTPNSKLWLTGMPGSGKTVLCGTVIEDLSKIQDENDTIAVVYFFCDYRDAKSQDVVTILGSLAAQMALHHPQAFDLLKQAYNDHMENHGAGVAPPLGYKSLSKVIQGMAKCFTTAFIVVDALDECGRHSAQVAEILRTIAETCEEINMALFSRAEEDIDDLLSPSFARLNIAAHTADVELYVGAEMAKRRTLKDLHVANPSLNQEIRERLVNGANGMFRWVACQLDYLSSLPTHAHRRRALNKLPPTLSGTYDRILQQVSLDHQDKDVRAIVQKTLWWIGVATPRLTIPQLCEAVSVVDGERLEPEGVVDETEILRRCSSLIRRTQDKRHFEFAHFTVQEYLEAIDPNSSLACYRLSKDIALTALAATSIRVLTLPQFDRQPATDPSEQKHVEQRARQHPFYRYASQTWFTMLNPNCISEELEGLVGEFFALQRSRNFNSWIVDFLLGSVFHQRLHQEVDMFWRRSFRQDRDVWAIITAALRSDLSPLHIAAAIGQAWICKLLLEDGADANQRSFFGTPLHFSLLSSWVFHAELREHANSRTAMEISWKMVDALTTVEGTQATLGVLLAAGARAEALWKGTSPARIALERAWASGRPALFLPFLRHPSCLEDGFPEYLKEVCENSGKFAILLTSEKARVFRSTLAQGILAELRTTETAVPGSRWQPLGRLVSIANLILLEEGGETLSSLSMIDPTLSMGDEEFAQAYNATIRRDQGNTIRYFIRDPRFMPSDAVAVVHLAAEHGAEKVMSELLQAENIDIGCRDSTGRTALHFCATREGLSVLRLLLQRQAISSTEQDSDGNTVYHTVVQAGRPSTGKASSALYTTRPSAQSEIDVVETLLRFDTSRDKALATVSESGRAPFAEALNRGCSLALLTMILQHCPPGMEYLASDEPILVAAARRGSWKLVNLLLQRYRSEGIDMSLPDGSNPLHHIRLATAEPDLVKHLKSCFDVCGRRKSDGLLPIEAVLLATQKTLAIPESHDPKGPGTLVAPWPKTVKSNLAEFLTEDVVQHLEVEGRCLWDSYFSLPANEDPNISEILPLEVIVDLFLGSGVAASHERLCGETALLPLIRSFALRGSDGSVEYRWDGNRDDAVKATLTASRLFKDDANNPEVVEFAHWLLTNEATSTVALLLDGGTSVHSRSGRVDGRPLLQHAAEEPYASVELFQQILQRAANNRLDEIYPFPSELSLLHSLIASEIDAESQMREEKVKSLLSLGANPNVVDKTCRKTPAIVKAARRNQVGVVRLLLEYGARVGARDANGYDILYEAASLGSVALFKLVEAVTPQANWMRSYNVSRDVARDRKHPLIESELSLLHAAAYFGHPDAVDYLLRKGIFNSGTKNNVSPLIPAVDLIWVQDKHKATPLHICAIANSKAHAARILINEGADVNQRNADGDLPIDLALRVNNISVARLLLHFRSDLGRRSSWTPSHIRKLHYYYPRSAFHRRRGDPERTLDGKVGIDLAPSMLEAAIMSKDHRLAGELLSAFGHTLANGPVPSCQACSPLRLAVGIPNAKMLAVLLRNRARPAVAGSPCPFKREEHHGRDISLLPLVLSTKSPRRKRLENLGLMVESYRLSRHNWFFDTLNPIHAAVILKDTKFLSWIWEHMSHNAAHYKALVREWAAETEAPDCLTLVADNNSDDCYLRRALEIPTGRHLPFHPAIPNGTSRSESLGLTLAQKSPLHIAAILGRISSAKWLVRKGVNIDRPSANYGVSPLMCALEAGHIQIAELLLHEGANPNLRARGGETPLSFAVMSKSLEAVNLVIKEGADPLALTSSNENMLAWSVTHGTPAIFLSLLGLGAGLDPLHRSHQGQSAISCALQNPAFQPLLLNSPSLLLDAISHPTTLTRSLLEAATSCTASFLHRLLRRLPPQTRREALNARDPDLDQTPLCYASSMGRADSVAILLHFGADLDMDGSIHGSAVMAASAHARLETVKMLVRRHGASLCCVTTSTGVTRSAVTAAAKHPEVVRWLLVEQFIDLRRLMASSEESFRYADGAEEETILKPWAGCTVIRCATPRDLTPPRDGSYLDRLVYLRRVRMRMRGRVVVPVVESTPWGKAPLISKVETYGWEDSVWDDACSGAEDSGRGESYATEREWDSGEESEEEYHGRLSTCSGSDEGRGDSAAGVGGGGRRVILEESESESESIF</sequence>
<reference evidence="8" key="2">
    <citation type="submission" date="2023-05" db="EMBL/GenBank/DDBJ databases">
        <authorList>
            <consortium name="Lawrence Berkeley National Laboratory"/>
            <person name="Steindorff A."/>
            <person name="Hensen N."/>
            <person name="Bonometti L."/>
            <person name="Westerberg I."/>
            <person name="Brannstrom I.O."/>
            <person name="Guillou S."/>
            <person name="Cros-Aarteil S."/>
            <person name="Calhoun S."/>
            <person name="Haridas S."/>
            <person name="Kuo A."/>
            <person name="Mondo S."/>
            <person name="Pangilinan J."/>
            <person name="Riley R."/>
            <person name="Labutti K."/>
            <person name="Andreopoulos B."/>
            <person name="Lipzen A."/>
            <person name="Chen C."/>
            <person name="Yanf M."/>
            <person name="Daum C."/>
            <person name="Ng V."/>
            <person name="Clum A."/>
            <person name="Ohm R."/>
            <person name="Martin F."/>
            <person name="Silar P."/>
            <person name="Natvig D."/>
            <person name="Lalanne C."/>
            <person name="Gautier V."/>
            <person name="Ament-Velasquez S.L."/>
            <person name="Kruys A."/>
            <person name="Hutchinson M.I."/>
            <person name="Powell A.J."/>
            <person name="Barry K."/>
            <person name="Miller A.N."/>
            <person name="Grigoriev I.V."/>
            <person name="Debuchy R."/>
            <person name="Gladieux P."/>
            <person name="Thoren M.H."/>
            <person name="Johannesson H."/>
        </authorList>
    </citation>
    <scope>NUCLEOTIDE SEQUENCE</scope>
    <source>
        <strain evidence="8">PSN243</strain>
    </source>
</reference>
<dbReference type="Gene3D" id="3.40.50.300">
    <property type="entry name" value="P-loop containing nucleotide triphosphate hydrolases"/>
    <property type="match status" value="1"/>
</dbReference>
<dbReference type="Proteomes" id="UP001321760">
    <property type="component" value="Unassembled WGS sequence"/>
</dbReference>
<evidence type="ECO:0000256" key="5">
    <source>
        <dbReference type="SAM" id="MobiDB-lite"/>
    </source>
</evidence>
<name>A0AAV9GUG7_9PEZI</name>
<feature type="region of interest" description="Disordered" evidence="5">
    <location>
        <begin position="2306"/>
        <end position="2375"/>
    </location>
</feature>